<proteinExistence type="predicted"/>
<dbReference type="RefSeq" id="WP_149074627.1">
    <property type="nucleotide sequence ID" value="NZ_CP043329.1"/>
</dbReference>
<accession>A0A5C0VL12</accession>
<name>A0A5C0VL12_9SPHI</name>
<dbReference type="InterPro" id="IPR053147">
    <property type="entry name" value="Hsp_HslJ-like"/>
</dbReference>
<dbReference type="PANTHER" id="PTHR35535">
    <property type="entry name" value="HEAT SHOCK PROTEIN HSLJ"/>
    <property type="match status" value="1"/>
</dbReference>
<dbReference type="PANTHER" id="PTHR35535:SF1">
    <property type="entry name" value="HEAT SHOCK PROTEIN HSLJ"/>
    <property type="match status" value="1"/>
</dbReference>
<dbReference type="Gene3D" id="2.40.128.270">
    <property type="match status" value="1"/>
</dbReference>
<keyword evidence="3" id="KW-1185">Reference proteome</keyword>
<dbReference type="InterPro" id="IPR005184">
    <property type="entry name" value="DUF306_Meta_HslJ"/>
</dbReference>
<evidence type="ECO:0000259" key="1">
    <source>
        <dbReference type="Pfam" id="PF03724"/>
    </source>
</evidence>
<organism evidence="2 3">
    <name type="scientific">Pedobacter aquae</name>
    <dbReference type="NCBI Taxonomy" id="2605747"/>
    <lineage>
        <taxon>Bacteria</taxon>
        <taxon>Pseudomonadati</taxon>
        <taxon>Bacteroidota</taxon>
        <taxon>Sphingobacteriia</taxon>
        <taxon>Sphingobacteriales</taxon>
        <taxon>Sphingobacteriaceae</taxon>
        <taxon>Pedobacter</taxon>
    </lineage>
</organism>
<dbReference type="EMBL" id="CP043329">
    <property type="protein sequence ID" value="QEK51674.1"/>
    <property type="molecule type" value="Genomic_DNA"/>
</dbReference>
<dbReference type="PROSITE" id="PS51257">
    <property type="entry name" value="PROKAR_LIPOPROTEIN"/>
    <property type="match status" value="1"/>
</dbReference>
<dbReference type="Proteomes" id="UP000323653">
    <property type="component" value="Chromosome"/>
</dbReference>
<reference evidence="2 3" key="1">
    <citation type="submission" date="2019-08" db="EMBL/GenBank/DDBJ databases">
        <title>Pedobacter sp. nov., isolated from Han river, South Korea.</title>
        <authorList>
            <person name="Lee D.-H."/>
            <person name="Kim Y.-S."/>
            <person name="Hwang E.-M."/>
            <person name="Le Tran T.C."/>
            <person name="Cha C.-J."/>
        </authorList>
    </citation>
    <scope>NUCLEOTIDE SEQUENCE [LARGE SCALE GENOMIC DNA]</scope>
    <source>
        <strain evidence="2 3">CJ43</strain>
    </source>
</reference>
<dbReference type="InterPro" id="IPR038670">
    <property type="entry name" value="HslJ-like_sf"/>
</dbReference>
<sequence length="140" mass="15786">MKKHNYLIFFFICIISSCAVKKATEDKNQLTGTWELNYISGPRIAFEGLYPNQKPQLTFDIASNKLYGNTSCNSLSGALLITDNGIDFNTPMALTKRFCEGQGEQLFLESLKKSTRYIVNESALTLLIDDVAIMRFTKKP</sequence>
<gene>
    <name evidence="2" type="ORF">FYC62_08385</name>
</gene>
<dbReference type="AlphaFoldDB" id="A0A5C0VL12"/>
<dbReference type="Pfam" id="PF03724">
    <property type="entry name" value="META"/>
    <property type="match status" value="1"/>
</dbReference>
<dbReference type="KEGG" id="pej:FYC62_08385"/>
<feature type="domain" description="DUF306" evidence="1">
    <location>
        <begin position="29"/>
        <end position="136"/>
    </location>
</feature>
<evidence type="ECO:0000313" key="2">
    <source>
        <dbReference type="EMBL" id="QEK51674.1"/>
    </source>
</evidence>
<protein>
    <submittedName>
        <fullName evidence="2">META domain-containing protein</fullName>
    </submittedName>
</protein>
<evidence type="ECO:0000313" key="3">
    <source>
        <dbReference type="Proteomes" id="UP000323653"/>
    </source>
</evidence>